<name>A0ABX1DEF5_9FLAO</name>
<dbReference type="RefSeq" id="WP_167919589.1">
    <property type="nucleotide sequence ID" value="NZ_JAAVJS010000027.1"/>
</dbReference>
<comment type="similarity">
    <text evidence="1">Belongs to the CIA30 family.</text>
</comment>
<organism evidence="3 4">
    <name type="scientific">Tamlana crocina</name>
    <dbReference type="NCBI Taxonomy" id="393006"/>
    <lineage>
        <taxon>Bacteria</taxon>
        <taxon>Pseudomonadati</taxon>
        <taxon>Bacteroidota</taxon>
        <taxon>Flavobacteriia</taxon>
        <taxon>Flavobacteriales</taxon>
        <taxon>Flavobacteriaceae</taxon>
        <taxon>Tamlana</taxon>
    </lineage>
</organism>
<evidence type="ECO:0000313" key="3">
    <source>
        <dbReference type="EMBL" id="NJX16736.1"/>
    </source>
</evidence>
<dbReference type="Pfam" id="PF08547">
    <property type="entry name" value="CIA30"/>
    <property type="match status" value="1"/>
</dbReference>
<dbReference type="PANTHER" id="PTHR13194:SF19">
    <property type="entry name" value="NAD(P)-BINDING ROSSMANN-FOLD SUPERFAMILY PROTEIN"/>
    <property type="match status" value="1"/>
</dbReference>
<dbReference type="InterPro" id="IPR008979">
    <property type="entry name" value="Galactose-bd-like_sf"/>
</dbReference>
<evidence type="ECO:0000259" key="2">
    <source>
        <dbReference type="Pfam" id="PF08547"/>
    </source>
</evidence>
<evidence type="ECO:0000313" key="4">
    <source>
        <dbReference type="Proteomes" id="UP000760545"/>
    </source>
</evidence>
<reference evidence="3 4" key="1">
    <citation type="submission" date="2020-03" db="EMBL/GenBank/DDBJ databases">
        <title>Tamlana sp. nov, isolated from XXX.</title>
        <authorList>
            <person name="Cao W.R."/>
        </authorList>
    </citation>
    <scope>NUCLEOTIDE SEQUENCE [LARGE SCALE GENOMIC DNA]</scope>
    <source>
        <strain evidence="3 4">HST1-43</strain>
    </source>
</reference>
<protein>
    <submittedName>
        <fullName evidence="3">CIA30 family protein</fullName>
    </submittedName>
</protein>
<keyword evidence="4" id="KW-1185">Reference proteome</keyword>
<dbReference type="Proteomes" id="UP000760545">
    <property type="component" value="Unassembled WGS sequence"/>
</dbReference>
<feature type="domain" description="NADH:ubiquinone oxidoreductase intermediate-associated protein 30" evidence="2">
    <location>
        <begin position="7"/>
        <end position="156"/>
    </location>
</feature>
<dbReference type="InterPro" id="IPR013857">
    <property type="entry name" value="NADH-UbQ_OxRdtase-assoc_prot30"/>
</dbReference>
<comment type="caution">
    <text evidence="3">The sequence shown here is derived from an EMBL/GenBank/DDBJ whole genome shotgun (WGS) entry which is preliminary data.</text>
</comment>
<gene>
    <name evidence="3" type="ORF">HC176_14690</name>
</gene>
<evidence type="ECO:0000256" key="1">
    <source>
        <dbReference type="ARBA" id="ARBA00007884"/>
    </source>
</evidence>
<proteinExistence type="inferred from homology"/>
<sequence>MPAHTIFTFNKTSNLEHWKVVDDAVMGGKSSGHFKLNQDGMGMFYGKVSLDNNGGFSSLRYRGDSIDTQGFQEIVLRIKGDGKRYQFRVKANLDDNHSYVSYFTTTGEWQTINMALKDLFPRFRGRNLSIPKFSGEAIEELGFLLANKKTENFTLLLESICFQ</sequence>
<accession>A0ABX1DEF5</accession>
<dbReference type="InterPro" id="IPR039131">
    <property type="entry name" value="NDUFAF1"/>
</dbReference>
<dbReference type="PANTHER" id="PTHR13194">
    <property type="entry name" value="COMPLEX I INTERMEDIATE-ASSOCIATED PROTEIN 30"/>
    <property type="match status" value="1"/>
</dbReference>
<dbReference type="SUPFAM" id="SSF49785">
    <property type="entry name" value="Galactose-binding domain-like"/>
    <property type="match status" value="1"/>
</dbReference>
<dbReference type="EMBL" id="JAAVJS010000027">
    <property type="protein sequence ID" value="NJX16736.1"/>
    <property type="molecule type" value="Genomic_DNA"/>
</dbReference>